<proteinExistence type="predicted"/>
<dbReference type="AlphaFoldDB" id="A0A1B4FQK9"/>
<evidence type="ECO:0000313" key="5">
    <source>
        <dbReference type="EMBL" id="AOJ05967.1"/>
    </source>
</evidence>
<dbReference type="PANTHER" id="PTHR23520:SF5">
    <property type="entry name" value="TRANSPORTER, PUTATIVE (AFU_ORTHOLOGUE AFUA_3G04000)-RELATED"/>
    <property type="match status" value="1"/>
</dbReference>
<keyword evidence="2 4" id="KW-1133">Transmembrane helix</keyword>
<keyword evidence="1 4" id="KW-0812">Transmembrane</keyword>
<evidence type="ECO:0000313" key="6">
    <source>
        <dbReference type="Proteomes" id="UP000067711"/>
    </source>
</evidence>
<dbReference type="SUPFAM" id="SSF103473">
    <property type="entry name" value="MFS general substrate transporter"/>
    <property type="match status" value="1"/>
</dbReference>
<keyword evidence="3 4" id="KW-0472">Membrane</keyword>
<evidence type="ECO:0000256" key="4">
    <source>
        <dbReference type="SAM" id="Phobius"/>
    </source>
</evidence>
<evidence type="ECO:0000256" key="1">
    <source>
        <dbReference type="ARBA" id="ARBA00022692"/>
    </source>
</evidence>
<feature type="transmembrane region" description="Helical" evidence="4">
    <location>
        <begin position="161"/>
        <end position="184"/>
    </location>
</feature>
<evidence type="ECO:0000256" key="3">
    <source>
        <dbReference type="ARBA" id="ARBA00023136"/>
    </source>
</evidence>
<dbReference type="InterPro" id="IPR036259">
    <property type="entry name" value="MFS_trans_sf"/>
</dbReference>
<feature type="transmembrane region" description="Helical" evidence="4">
    <location>
        <begin position="98"/>
        <end position="124"/>
    </location>
</feature>
<gene>
    <name evidence="5" type="ORF">WS71_00475</name>
</gene>
<dbReference type="InterPro" id="IPR011701">
    <property type="entry name" value="MFS"/>
</dbReference>
<organism evidence="5 6">
    <name type="scientific">Burkholderia mayonis</name>
    <dbReference type="NCBI Taxonomy" id="1385591"/>
    <lineage>
        <taxon>Bacteria</taxon>
        <taxon>Pseudomonadati</taxon>
        <taxon>Pseudomonadota</taxon>
        <taxon>Betaproteobacteria</taxon>
        <taxon>Burkholderiales</taxon>
        <taxon>Burkholderiaceae</taxon>
        <taxon>Burkholderia</taxon>
        <taxon>pseudomallei group</taxon>
    </lineage>
</organism>
<feature type="transmembrane region" description="Helical" evidence="4">
    <location>
        <begin position="235"/>
        <end position="254"/>
    </location>
</feature>
<dbReference type="Pfam" id="PF07690">
    <property type="entry name" value="MFS_1"/>
    <property type="match status" value="1"/>
</dbReference>
<accession>A0A1B4FQK9</accession>
<feature type="transmembrane region" description="Helical" evidence="4">
    <location>
        <begin position="196"/>
        <end position="215"/>
    </location>
</feature>
<feature type="transmembrane region" description="Helical" evidence="4">
    <location>
        <begin position="266"/>
        <end position="285"/>
    </location>
</feature>
<evidence type="ECO:0000256" key="2">
    <source>
        <dbReference type="ARBA" id="ARBA00022989"/>
    </source>
</evidence>
<protein>
    <submittedName>
        <fullName evidence="5">ABC transporter permease</fullName>
    </submittedName>
</protein>
<name>A0A1B4FQK9_9BURK</name>
<dbReference type="PANTHER" id="PTHR23520">
    <property type="entry name" value="TRANSPORTER, PUTATIVE (AFU_ORTHOLOGUE AFUA_3G04000)-RELATED"/>
    <property type="match status" value="1"/>
</dbReference>
<dbReference type="Gene3D" id="1.20.1250.20">
    <property type="entry name" value="MFS general substrate transporter like domains"/>
    <property type="match status" value="2"/>
</dbReference>
<dbReference type="Proteomes" id="UP000067711">
    <property type="component" value="Chromosome 2"/>
</dbReference>
<feature type="transmembrane region" description="Helical" evidence="4">
    <location>
        <begin position="305"/>
        <end position="333"/>
    </location>
</feature>
<dbReference type="RefSeq" id="WP_066489299.1">
    <property type="nucleotide sequence ID" value="NZ_CP013388.1"/>
</dbReference>
<dbReference type="GO" id="GO:0022857">
    <property type="term" value="F:transmembrane transporter activity"/>
    <property type="evidence" value="ECO:0007669"/>
    <property type="project" value="InterPro"/>
</dbReference>
<reference evidence="5 6" key="1">
    <citation type="submission" date="2015-12" db="EMBL/GenBank/DDBJ databases">
        <title>Diversity of Burkholderia near neighbor genomes.</title>
        <authorList>
            <person name="Sahl J."/>
            <person name="Wagner D."/>
            <person name="Keim P."/>
        </authorList>
    </citation>
    <scope>NUCLEOTIDE SEQUENCE [LARGE SCALE GENOMIC DNA]</scope>
    <source>
        <strain evidence="5 6">BDU8</strain>
    </source>
</reference>
<feature type="transmembrane region" description="Helical" evidence="4">
    <location>
        <begin position="41"/>
        <end position="60"/>
    </location>
</feature>
<feature type="transmembrane region" description="Helical" evidence="4">
    <location>
        <begin position="66"/>
        <end position="86"/>
    </location>
</feature>
<dbReference type="EMBL" id="CP013388">
    <property type="protein sequence ID" value="AOJ05967.1"/>
    <property type="molecule type" value="Genomic_DNA"/>
</dbReference>
<sequence length="422" mass="43671">MHDPGGCAAVSFAIRLSRRFLPAGAEPAAWIILASRGLRGFCDGFIAVLLPAYLLSLGFAQVHVGLISTATLMGSAFATIAVGMVASRVPHRRMLTLAAALMTATGIGFASLSTLWPLLVVAFIGTLNPSSGDVSLFLPLEQARLAEAATGGARTALFARYSLVGAISAALGSLAAGVPLWLASHTGISRLAAMRAMFLVYAVIGATICVLYGRLPRTGTRTVTATRSLGPSRHIVARLALLFSVDAFAGGLVVNSLLSLWLMQRFSLSIGATGQFFFWAGLLNAGSQLVAAPLSRKIGLLNTMVFTHIPSSLCLIGAAFAPSLPVTLTLLLVRSALSQMDVPTRTSYVMAVVTPAERPAAASFTSVPRSLAAAIAPTLAGGLFGLGWLGAPLVACGTLKIAYDLSLLAAFRHINPDEGSGP</sequence>